<sequence>MDENQQYLFQVNLKGMISLLSEHLYSNPNTFVRELLQNGVDAITALRTMDEHHEGCIRIHLPDSKRAELIFEDNGIGLKEDEIHKFLAVIGESSKREAFEANDYIGKFGIGLLSCFVVSNEIIVESRSALSETAVRWTGKSDGTYHITPIEEERPIGSKVILYPKDEFKYLFKADVFRKNLEYYGEALPMPIYLHYEETVHWINEAGALWLESTTTKEELLAIGRKAFNTGFLDAFPISTSSGGVKGVAYILPYKTQFSGKQTHKLFLKRMFLSDDDCRLLPKWAFFIRCILNAEGLDAIASREALVYNDALKGAKKEIGNTIKAYLKSIGLIDHNIYQKLISTHYLHLKAIAAEDNELLQVFIDDLPFETNKGIRTFRNIRELEPTIFYTPNIDDFKQVRRIAGAQGTLIINAAYTFEEELLKKIQRLDSSLRIEQISPGSLLNSFHAIDTSLDPALADFEIRAAEVLKKLNCTCSLKQFSPEDTPAIYVAPQDEINVKQAVSPSNPLTATLSAFAPKKKAVQPVLCFNADNKLVKSMIGIKDPYVFPSIVHILYVQSLLLGKYPVSDTEMNLFNEALHSLIIMGMEHFINI</sequence>
<keyword evidence="3 5" id="KW-0067">ATP-binding</keyword>
<dbReference type="NCBIfam" id="NF010683">
    <property type="entry name" value="PRK14083.1"/>
    <property type="match status" value="1"/>
</dbReference>
<keyword evidence="4" id="KW-0143">Chaperone</keyword>
<dbReference type="Pfam" id="PF00183">
    <property type="entry name" value="HSP90"/>
    <property type="match status" value="1"/>
</dbReference>
<keyword evidence="7" id="KW-1185">Reference proteome</keyword>
<dbReference type="GO" id="GO:0140662">
    <property type="term" value="F:ATP-dependent protein folding chaperone"/>
    <property type="evidence" value="ECO:0007669"/>
    <property type="project" value="InterPro"/>
</dbReference>
<dbReference type="GO" id="GO:0005524">
    <property type="term" value="F:ATP binding"/>
    <property type="evidence" value="ECO:0007669"/>
    <property type="project" value="UniProtKB-KW"/>
</dbReference>
<dbReference type="RefSeq" id="WP_074611924.1">
    <property type="nucleotide sequence ID" value="NZ_FNGY01000011.1"/>
</dbReference>
<dbReference type="Pfam" id="PF13589">
    <property type="entry name" value="HATPase_c_3"/>
    <property type="match status" value="1"/>
</dbReference>
<reference evidence="7" key="1">
    <citation type="submission" date="2016-10" db="EMBL/GenBank/DDBJ databases">
        <authorList>
            <person name="Varghese N."/>
            <person name="Submissions S."/>
        </authorList>
    </citation>
    <scope>NUCLEOTIDE SEQUENCE [LARGE SCALE GENOMIC DNA]</scope>
    <source>
        <strain evidence="7">DSM 19110</strain>
    </source>
</reference>
<dbReference type="PIRSF" id="PIRSF002583">
    <property type="entry name" value="Hsp90"/>
    <property type="match status" value="1"/>
</dbReference>
<dbReference type="InterPro" id="IPR036890">
    <property type="entry name" value="HATPase_C_sf"/>
</dbReference>
<dbReference type="InterPro" id="IPR020568">
    <property type="entry name" value="Ribosomal_Su5_D2-typ_SF"/>
</dbReference>
<evidence type="ECO:0000256" key="2">
    <source>
        <dbReference type="ARBA" id="ARBA00022741"/>
    </source>
</evidence>
<dbReference type="Gene3D" id="3.30.230.80">
    <property type="match status" value="1"/>
</dbReference>
<dbReference type="PANTHER" id="PTHR11528">
    <property type="entry name" value="HEAT SHOCK PROTEIN 90 FAMILY MEMBER"/>
    <property type="match status" value="1"/>
</dbReference>
<organism evidence="6 7">
    <name type="scientific">Pedobacter steynii</name>
    <dbReference type="NCBI Taxonomy" id="430522"/>
    <lineage>
        <taxon>Bacteria</taxon>
        <taxon>Pseudomonadati</taxon>
        <taxon>Bacteroidota</taxon>
        <taxon>Sphingobacteriia</taxon>
        <taxon>Sphingobacteriales</taxon>
        <taxon>Sphingobacteriaceae</taxon>
        <taxon>Pedobacter</taxon>
    </lineage>
</organism>
<dbReference type="PRINTS" id="PR00775">
    <property type="entry name" value="HEATSHOCK90"/>
</dbReference>
<comment type="similarity">
    <text evidence="1">Belongs to the heat shock protein 90 family.</text>
</comment>
<dbReference type="OrthoDB" id="9802640at2"/>
<accession>A0A1H0GJ39</accession>
<protein>
    <submittedName>
        <fullName evidence="6">Molecular chaperone HtpG</fullName>
    </submittedName>
</protein>
<dbReference type="EMBL" id="FNGY01000011">
    <property type="protein sequence ID" value="SDO07005.1"/>
    <property type="molecule type" value="Genomic_DNA"/>
</dbReference>
<dbReference type="GO" id="GO:0051082">
    <property type="term" value="F:unfolded protein binding"/>
    <property type="evidence" value="ECO:0007669"/>
    <property type="project" value="InterPro"/>
</dbReference>
<gene>
    <name evidence="6" type="ORF">SAMN05421820_111162</name>
</gene>
<dbReference type="Gene3D" id="3.30.565.10">
    <property type="entry name" value="Histidine kinase-like ATPase, C-terminal domain"/>
    <property type="match status" value="1"/>
</dbReference>
<keyword evidence="2 5" id="KW-0547">Nucleotide-binding</keyword>
<evidence type="ECO:0000313" key="7">
    <source>
        <dbReference type="Proteomes" id="UP000183200"/>
    </source>
</evidence>
<dbReference type="SUPFAM" id="SSF54211">
    <property type="entry name" value="Ribosomal protein S5 domain 2-like"/>
    <property type="match status" value="1"/>
</dbReference>
<evidence type="ECO:0000256" key="3">
    <source>
        <dbReference type="ARBA" id="ARBA00022840"/>
    </source>
</evidence>
<dbReference type="Proteomes" id="UP000183200">
    <property type="component" value="Unassembled WGS sequence"/>
</dbReference>
<proteinExistence type="inferred from homology"/>
<name>A0A1H0GJ39_9SPHI</name>
<evidence type="ECO:0000256" key="1">
    <source>
        <dbReference type="ARBA" id="ARBA00008239"/>
    </source>
</evidence>
<feature type="binding site" evidence="5">
    <location>
        <position position="73"/>
    </location>
    <ligand>
        <name>ATP</name>
        <dbReference type="ChEBI" id="CHEBI:30616"/>
    </ligand>
</feature>
<evidence type="ECO:0000256" key="5">
    <source>
        <dbReference type="PIRSR" id="PIRSR002583-1"/>
    </source>
</evidence>
<dbReference type="InterPro" id="IPR001404">
    <property type="entry name" value="Hsp90_fam"/>
</dbReference>
<feature type="binding site" evidence="5">
    <location>
        <position position="38"/>
    </location>
    <ligand>
        <name>ATP</name>
        <dbReference type="ChEBI" id="CHEBI:30616"/>
    </ligand>
</feature>
<dbReference type="GO" id="GO:0016887">
    <property type="term" value="F:ATP hydrolysis activity"/>
    <property type="evidence" value="ECO:0007669"/>
    <property type="project" value="InterPro"/>
</dbReference>
<dbReference type="InterPro" id="IPR020575">
    <property type="entry name" value="Hsp90_N"/>
</dbReference>
<dbReference type="AlphaFoldDB" id="A0A1H0GJ39"/>
<dbReference type="STRING" id="430522.BFS30_08800"/>
<evidence type="ECO:0000256" key="4">
    <source>
        <dbReference type="ARBA" id="ARBA00023186"/>
    </source>
</evidence>
<dbReference type="SUPFAM" id="SSF55874">
    <property type="entry name" value="ATPase domain of HSP90 chaperone/DNA topoisomerase II/histidine kinase"/>
    <property type="match status" value="1"/>
</dbReference>
<evidence type="ECO:0000313" key="6">
    <source>
        <dbReference type="EMBL" id="SDO07005.1"/>
    </source>
</evidence>
<feature type="binding site" evidence="5">
    <location>
        <position position="34"/>
    </location>
    <ligand>
        <name>ATP</name>
        <dbReference type="ChEBI" id="CHEBI:30616"/>
    </ligand>
</feature>